<dbReference type="EMBL" id="KZ613942">
    <property type="protein sequence ID" value="PMD43513.1"/>
    <property type="molecule type" value="Genomic_DNA"/>
</dbReference>
<evidence type="ECO:0000313" key="1">
    <source>
        <dbReference type="EMBL" id="PMD43513.1"/>
    </source>
</evidence>
<accession>A0A2J6RYD2</accession>
<reference evidence="1 2" key="1">
    <citation type="submission" date="2016-04" db="EMBL/GenBank/DDBJ databases">
        <title>A degradative enzymes factory behind the ericoid mycorrhizal symbiosis.</title>
        <authorList>
            <consortium name="DOE Joint Genome Institute"/>
            <person name="Martino E."/>
            <person name="Morin E."/>
            <person name="Grelet G."/>
            <person name="Kuo A."/>
            <person name="Kohler A."/>
            <person name="Daghino S."/>
            <person name="Barry K."/>
            <person name="Choi C."/>
            <person name="Cichocki N."/>
            <person name="Clum A."/>
            <person name="Copeland A."/>
            <person name="Hainaut M."/>
            <person name="Haridas S."/>
            <person name="Labutti K."/>
            <person name="Lindquist E."/>
            <person name="Lipzen A."/>
            <person name="Khouja H.-R."/>
            <person name="Murat C."/>
            <person name="Ohm R."/>
            <person name="Olson A."/>
            <person name="Spatafora J."/>
            <person name="Veneault-Fourrey C."/>
            <person name="Henrissat B."/>
            <person name="Grigoriev I."/>
            <person name="Martin F."/>
            <person name="Perotto S."/>
        </authorList>
    </citation>
    <scope>NUCLEOTIDE SEQUENCE [LARGE SCALE GENOMIC DNA]</scope>
    <source>
        <strain evidence="1 2">F</strain>
    </source>
</reference>
<name>A0A2J6RYD2_HYAVF</name>
<keyword evidence="2" id="KW-1185">Reference proteome</keyword>
<dbReference type="AlphaFoldDB" id="A0A2J6RYD2"/>
<protein>
    <submittedName>
        <fullName evidence="1">Uncharacterized protein</fullName>
    </submittedName>
</protein>
<gene>
    <name evidence="1" type="ORF">L207DRAFT_299535</name>
</gene>
<dbReference type="OrthoDB" id="3561733at2759"/>
<organism evidence="1 2">
    <name type="scientific">Hyaloscypha variabilis (strain UAMH 11265 / GT02V1 / F)</name>
    <name type="common">Meliniomyces variabilis</name>
    <dbReference type="NCBI Taxonomy" id="1149755"/>
    <lineage>
        <taxon>Eukaryota</taxon>
        <taxon>Fungi</taxon>
        <taxon>Dikarya</taxon>
        <taxon>Ascomycota</taxon>
        <taxon>Pezizomycotina</taxon>
        <taxon>Leotiomycetes</taxon>
        <taxon>Helotiales</taxon>
        <taxon>Hyaloscyphaceae</taxon>
        <taxon>Hyaloscypha</taxon>
        <taxon>Hyaloscypha variabilis</taxon>
    </lineage>
</organism>
<evidence type="ECO:0000313" key="2">
    <source>
        <dbReference type="Proteomes" id="UP000235786"/>
    </source>
</evidence>
<dbReference type="Proteomes" id="UP000235786">
    <property type="component" value="Unassembled WGS sequence"/>
</dbReference>
<sequence>MSDLVTQFSESITTASTLCAEIKKTRHIGKSHTQLDLLEASLASRPSSLGLDLSTITLNEAEKEKLEDHISQMSEINARLEHIAHRKKHSHHSHHHPKRSLLFPDWDPVRHEHKGMEDPHFGELRAAWEGVRDAVEGLLEGKGGKDGVEEARESVEVKVMIKEEIKESKEETKVEEAKEAIKTEVKAEVKQEVVAVKQKEEIAVKVDEVSAVAEVKA</sequence>
<proteinExistence type="predicted"/>